<organism evidence="1">
    <name type="scientific">Siphoviridae sp. ctiMP24</name>
    <dbReference type="NCBI Taxonomy" id="2825621"/>
    <lineage>
        <taxon>Viruses</taxon>
        <taxon>Duplodnaviria</taxon>
        <taxon>Heunggongvirae</taxon>
        <taxon>Uroviricota</taxon>
        <taxon>Caudoviricetes</taxon>
    </lineage>
</organism>
<accession>A0A8S5P0L9</accession>
<proteinExistence type="predicted"/>
<dbReference type="Gene3D" id="3.40.50.300">
    <property type="entry name" value="P-loop containing nucleotide triphosphate hydrolases"/>
    <property type="match status" value="1"/>
</dbReference>
<evidence type="ECO:0000313" key="1">
    <source>
        <dbReference type="EMBL" id="DAD99992.1"/>
    </source>
</evidence>
<reference evidence="1" key="1">
    <citation type="journal article" date="2021" name="Proc. Natl. Acad. Sci. U.S.A.">
        <title>A Catalog of Tens of Thousands of Viruses from Human Metagenomes Reveals Hidden Associations with Chronic Diseases.</title>
        <authorList>
            <person name="Tisza M.J."/>
            <person name="Buck C.B."/>
        </authorList>
    </citation>
    <scope>NUCLEOTIDE SEQUENCE</scope>
    <source>
        <strain evidence="1">CtiMP24</strain>
    </source>
</reference>
<protein>
    <submittedName>
        <fullName evidence="1">Large terminase</fullName>
    </submittedName>
</protein>
<sequence length="449" mass="50634">MTSQKIAWSPFSAKHKNYIRHALDNALCVAEGAIRSGKTIDHCIIAAMYLEICPDKIHLASGSSAPNAKLNIGECNGFGLEHLFRGRCRWGKFKGGEALFINTKTGEKIVLFAGGGKSDSYKKILGNSYGLWIATEINEHYDSDDSRESFIKVAFGRQAAAQRPLVLWDLNPCAPQNPIYTNYIDKWLDNYPGGYLYEHFTIDDNLSLSDKRREEIKGRYDVNSVWYRRDILGLRVTAQGLIYQLYADKPERYAIKSSDIPKTKRGAYDICRINIGVDFGGNGSAHAMVATGFSPDYQTVYVLASQRIPAQGVTVEQIITKIIAFADNIRDTYGDVFCIYPDSAEQTIINTLRSKCEYRVIGSRKYPINDRIRCADILLSSDRLKIVDGNNKALDGALKTAIWDVKHPNEDIRLDDGTTDIDTLDAFEYSFEREMYRLIRYKNEENDGA</sequence>
<dbReference type="InterPro" id="IPR027417">
    <property type="entry name" value="P-loop_NTPase"/>
</dbReference>
<dbReference type="EMBL" id="BK015297">
    <property type="protein sequence ID" value="DAD99992.1"/>
    <property type="molecule type" value="Genomic_DNA"/>
</dbReference>
<dbReference type="Gene3D" id="3.30.420.280">
    <property type="match status" value="1"/>
</dbReference>
<name>A0A8S5P0L9_9CAUD</name>